<comment type="caution">
    <text evidence="2">The sequence shown here is derived from an EMBL/GenBank/DDBJ whole genome shotgun (WGS) entry which is preliminary data.</text>
</comment>
<proteinExistence type="predicted"/>
<evidence type="ECO:0000256" key="1">
    <source>
        <dbReference type="SAM" id="MobiDB-lite"/>
    </source>
</evidence>
<evidence type="ECO:0000313" key="3">
    <source>
        <dbReference type="Proteomes" id="UP000265520"/>
    </source>
</evidence>
<keyword evidence="3" id="KW-1185">Reference proteome</keyword>
<name>A0A392W594_9FABA</name>
<organism evidence="2 3">
    <name type="scientific">Trifolium medium</name>
    <dbReference type="NCBI Taxonomy" id="97028"/>
    <lineage>
        <taxon>Eukaryota</taxon>
        <taxon>Viridiplantae</taxon>
        <taxon>Streptophyta</taxon>
        <taxon>Embryophyta</taxon>
        <taxon>Tracheophyta</taxon>
        <taxon>Spermatophyta</taxon>
        <taxon>Magnoliopsida</taxon>
        <taxon>eudicotyledons</taxon>
        <taxon>Gunneridae</taxon>
        <taxon>Pentapetalae</taxon>
        <taxon>rosids</taxon>
        <taxon>fabids</taxon>
        <taxon>Fabales</taxon>
        <taxon>Fabaceae</taxon>
        <taxon>Papilionoideae</taxon>
        <taxon>50 kb inversion clade</taxon>
        <taxon>NPAAA clade</taxon>
        <taxon>Hologalegina</taxon>
        <taxon>IRL clade</taxon>
        <taxon>Trifolieae</taxon>
        <taxon>Trifolium</taxon>
    </lineage>
</organism>
<feature type="region of interest" description="Disordered" evidence="1">
    <location>
        <begin position="22"/>
        <end position="65"/>
    </location>
</feature>
<dbReference type="AlphaFoldDB" id="A0A392W594"/>
<protein>
    <submittedName>
        <fullName evidence="2">Uncharacterized protein</fullName>
    </submittedName>
</protein>
<dbReference type="Proteomes" id="UP000265520">
    <property type="component" value="Unassembled WGS sequence"/>
</dbReference>
<feature type="compositionally biased region" description="Basic and acidic residues" evidence="1">
    <location>
        <begin position="36"/>
        <end position="46"/>
    </location>
</feature>
<reference evidence="2 3" key="1">
    <citation type="journal article" date="2018" name="Front. Plant Sci.">
        <title>Red Clover (Trifolium pratense) and Zigzag Clover (T. medium) - A Picture of Genomic Similarities and Differences.</title>
        <authorList>
            <person name="Dluhosova J."/>
            <person name="Istvanek J."/>
            <person name="Nedelnik J."/>
            <person name="Repkova J."/>
        </authorList>
    </citation>
    <scope>NUCLEOTIDE SEQUENCE [LARGE SCALE GENOMIC DNA]</scope>
    <source>
        <strain evidence="3">cv. 10/8</strain>
        <tissue evidence="2">Leaf</tissue>
    </source>
</reference>
<accession>A0A392W594</accession>
<dbReference type="EMBL" id="LXQA011370371">
    <property type="protein sequence ID" value="MCI94919.1"/>
    <property type="molecule type" value="Genomic_DNA"/>
</dbReference>
<feature type="non-terminal residue" evidence="2">
    <location>
        <position position="65"/>
    </location>
</feature>
<sequence>MAGRNDQAIANAMTAMAQALAQANAADVGQQNIHGTADENRVDHFTRHNPPKFKGKYDPDGAQEW</sequence>
<evidence type="ECO:0000313" key="2">
    <source>
        <dbReference type="EMBL" id="MCI94919.1"/>
    </source>
</evidence>